<dbReference type="EMBL" id="CAMXCT030001502">
    <property type="protein sequence ID" value="CAL4777985.1"/>
    <property type="molecule type" value="Genomic_DNA"/>
</dbReference>
<evidence type="ECO:0000313" key="2">
    <source>
        <dbReference type="EMBL" id="CAL1144048.1"/>
    </source>
</evidence>
<organism evidence="1">
    <name type="scientific">Cladocopium goreaui</name>
    <dbReference type="NCBI Taxonomy" id="2562237"/>
    <lineage>
        <taxon>Eukaryota</taxon>
        <taxon>Sar</taxon>
        <taxon>Alveolata</taxon>
        <taxon>Dinophyceae</taxon>
        <taxon>Suessiales</taxon>
        <taxon>Symbiodiniaceae</taxon>
        <taxon>Cladocopium</taxon>
    </lineage>
</organism>
<proteinExistence type="predicted"/>
<dbReference type="EMBL" id="CAMXCT010001502">
    <property type="protein sequence ID" value="CAI3990673.1"/>
    <property type="molecule type" value="Genomic_DNA"/>
</dbReference>
<dbReference type="AlphaFoldDB" id="A0A9P1CGN6"/>
<name>A0A9P1CGN6_9DINO</name>
<reference evidence="1" key="1">
    <citation type="submission" date="2022-10" db="EMBL/GenBank/DDBJ databases">
        <authorList>
            <person name="Chen Y."/>
            <person name="Dougan E. K."/>
            <person name="Chan C."/>
            <person name="Rhodes N."/>
            <person name="Thang M."/>
        </authorList>
    </citation>
    <scope>NUCLEOTIDE SEQUENCE</scope>
</reference>
<evidence type="ECO:0000313" key="1">
    <source>
        <dbReference type="EMBL" id="CAI3990673.1"/>
    </source>
</evidence>
<evidence type="ECO:0000313" key="3">
    <source>
        <dbReference type="Proteomes" id="UP001152797"/>
    </source>
</evidence>
<protein>
    <submittedName>
        <fullName evidence="1">Uncharacterized protein</fullName>
    </submittedName>
</protein>
<dbReference type="Proteomes" id="UP001152797">
    <property type="component" value="Unassembled WGS sequence"/>
</dbReference>
<dbReference type="EMBL" id="CAMXCT020001502">
    <property type="protein sequence ID" value="CAL1144048.1"/>
    <property type="molecule type" value="Genomic_DNA"/>
</dbReference>
<gene>
    <name evidence="1" type="ORF">C1SCF055_LOCUS17643</name>
</gene>
<comment type="caution">
    <text evidence="1">The sequence shown here is derived from an EMBL/GenBank/DDBJ whole genome shotgun (WGS) entry which is preliminary data.</text>
</comment>
<sequence>MPWRQGGLYGGNGVTGKGLITHEEMALQQVFQDEARHAALAWRTVQWALRSDGSDGSDRSVREVLQRALRHLSRATPSEKFEKSETAALHHEVMRRSTIPWLRSLLQTQTFSLAAEPEAESVPAQAASATAKAVAQALGVGSAVTV</sequence>
<accession>A0A9P1CGN6</accession>
<keyword evidence="3" id="KW-1185">Reference proteome</keyword>
<reference evidence="2" key="2">
    <citation type="submission" date="2024-04" db="EMBL/GenBank/DDBJ databases">
        <authorList>
            <person name="Chen Y."/>
            <person name="Shah S."/>
            <person name="Dougan E. K."/>
            <person name="Thang M."/>
            <person name="Chan C."/>
        </authorList>
    </citation>
    <scope>NUCLEOTIDE SEQUENCE [LARGE SCALE GENOMIC DNA]</scope>
</reference>